<evidence type="ECO:0000313" key="2">
    <source>
        <dbReference type="EMBL" id="ETO08144.1"/>
    </source>
</evidence>
<feature type="compositionally biased region" description="Basic and acidic residues" evidence="1">
    <location>
        <begin position="1"/>
        <end position="15"/>
    </location>
</feature>
<protein>
    <submittedName>
        <fullName evidence="2">Uncharacterized protein</fullName>
    </submittedName>
</protein>
<organism evidence="2 3">
    <name type="scientific">Reticulomyxa filosa</name>
    <dbReference type="NCBI Taxonomy" id="46433"/>
    <lineage>
        <taxon>Eukaryota</taxon>
        <taxon>Sar</taxon>
        <taxon>Rhizaria</taxon>
        <taxon>Retaria</taxon>
        <taxon>Foraminifera</taxon>
        <taxon>Monothalamids</taxon>
        <taxon>Reticulomyxidae</taxon>
        <taxon>Reticulomyxa</taxon>
    </lineage>
</organism>
<keyword evidence="3" id="KW-1185">Reference proteome</keyword>
<feature type="region of interest" description="Disordered" evidence="1">
    <location>
        <begin position="1"/>
        <end position="73"/>
    </location>
</feature>
<feature type="compositionally biased region" description="Basic and acidic residues" evidence="1">
    <location>
        <begin position="56"/>
        <end position="73"/>
    </location>
</feature>
<gene>
    <name evidence="2" type="ORF">RFI_29244</name>
</gene>
<feature type="compositionally biased region" description="Low complexity" evidence="1">
    <location>
        <begin position="21"/>
        <end position="52"/>
    </location>
</feature>
<evidence type="ECO:0000313" key="3">
    <source>
        <dbReference type="Proteomes" id="UP000023152"/>
    </source>
</evidence>
<dbReference type="Proteomes" id="UP000023152">
    <property type="component" value="Unassembled WGS sequence"/>
</dbReference>
<accession>X6M2L7</accession>
<dbReference type="AlphaFoldDB" id="X6M2L7"/>
<sequence length="198" mass="23657">MRFDEQLQQIQRHDEDEQQQPEEQPQHEQPQPEQRQQPEEQPQPEGQKQQEQQQDEQQRLEQQRLEQKRQQDEQEFRMIEQTIEENKHLYQTTEKERRKCRQLIREQHQQDIEDQKLFLEMYMNLYALTNMILELICGGPSRVGLDRIGVTWIALGLVWLDCVEVDIVGSGCGFVEYNLVELSYIVSKCSVLCCVELG</sequence>
<reference evidence="2 3" key="1">
    <citation type="journal article" date="2013" name="Curr. Biol.">
        <title>The Genome of the Foraminiferan Reticulomyxa filosa.</title>
        <authorList>
            <person name="Glockner G."/>
            <person name="Hulsmann N."/>
            <person name="Schleicher M."/>
            <person name="Noegel A.A."/>
            <person name="Eichinger L."/>
            <person name="Gallinger C."/>
            <person name="Pawlowski J."/>
            <person name="Sierra R."/>
            <person name="Euteneuer U."/>
            <person name="Pillet L."/>
            <person name="Moustafa A."/>
            <person name="Platzer M."/>
            <person name="Groth M."/>
            <person name="Szafranski K."/>
            <person name="Schliwa M."/>
        </authorList>
    </citation>
    <scope>NUCLEOTIDE SEQUENCE [LARGE SCALE GENOMIC DNA]</scope>
</reference>
<comment type="caution">
    <text evidence="2">The sequence shown here is derived from an EMBL/GenBank/DDBJ whole genome shotgun (WGS) entry which is preliminary data.</text>
</comment>
<proteinExistence type="predicted"/>
<dbReference type="EMBL" id="ASPP01025320">
    <property type="protein sequence ID" value="ETO08144.1"/>
    <property type="molecule type" value="Genomic_DNA"/>
</dbReference>
<evidence type="ECO:0000256" key="1">
    <source>
        <dbReference type="SAM" id="MobiDB-lite"/>
    </source>
</evidence>
<name>X6M2L7_RETFI</name>